<evidence type="ECO:0000256" key="2">
    <source>
        <dbReference type="ARBA" id="ARBA00022475"/>
    </source>
</evidence>
<keyword evidence="6 8" id="KW-0472">Membrane</keyword>
<dbReference type="RefSeq" id="WP_127094533.1">
    <property type="nucleotide sequence ID" value="NZ_CP031423.1"/>
</dbReference>
<accession>A0A3Q9IWA0</accession>
<dbReference type="OrthoDB" id="9789113at2"/>
<evidence type="ECO:0000313" key="11">
    <source>
        <dbReference type="Proteomes" id="UP000276888"/>
    </source>
</evidence>
<sequence>MRTLKSPLAGWSAVAATETVLIIVMGLMVSRSPGWTAFESQVVVAVNATHGWPLDALASGVNVLFGPVAAGVIAVMVVIGAALLARSRKTGMRVAVMIGVPWALADVIKAIVHRARPDAGLLTHPIVVDPTTFSYPSGHTAFAAALMTTMALLVAGAARTWVTVGGAIIVVITGWSRIYLGVHFPTDMLASLLLVPIAVVAFHEITGEFSMFTAVNNPITMSRRGSPGGEPLDARARSDDNRGRGA</sequence>
<evidence type="ECO:0000256" key="8">
    <source>
        <dbReference type="SAM" id="Phobius"/>
    </source>
</evidence>
<keyword evidence="2" id="KW-1003">Cell membrane</keyword>
<keyword evidence="3 8" id="KW-0812">Transmembrane</keyword>
<dbReference type="PANTHER" id="PTHR14969:SF62">
    <property type="entry name" value="DECAPRENYLPHOSPHORYL-5-PHOSPHORIBOSE PHOSPHATASE RV3807C-RELATED"/>
    <property type="match status" value="1"/>
</dbReference>
<evidence type="ECO:0000256" key="6">
    <source>
        <dbReference type="ARBA" id="ARBA00023136"/>
    </source>
</evidence>
<dbReference type="KEGG" id="mlv:CVS47_00343"/>
<dbReference type="SMART" id="SM00014">
    <property type="entry name" value="acidPPc"/>
    <property type="match status" value="1"/>
</dbReference>
<dbReference type="Proteomes" id="UP000276888">
    <property type="component" value="Chromosome"/>
</dbReference>
<keyword evidence="5 8" id="KW-1133">Transmembrane helix</keyword>
<gene>
    <name evidence="10" type="ORF">CVS47_00343</name>
</gene>
<evidence type="ECO:0000256" key="5">
    <source>
        <dbReference type="ARBA" id="ARBA00022989"/>
    </source>
</evidence>
<evidence type="ECO:0000259" key="9">
    <source>
        <dbReference type="SMART" id="SM00014"/>
    </source>
</evidence>
<comment type="subcellular location">
    <subcellularLocation>
        <location evidence="1">Cell membrane</location>
        <topology evidence="1">Multi-pass membrane protein</topology>
    </subcellularLocation>
</comment>
<organism evidence="10 11">
    <name type="scientific">Microbacterium lemovicicum</name>
    <dbReference type="NCBI Taxonomy" id="1072463"/>
    <lineage>
        <taxon>Bacteria</taxon>
        <taxon>Bacillati</taxon>
        <taxon>Actinomycetota</taxon>
        <taxon>Actinomycetes</taxon>
        <taxon>Micrococcales</taxon>
        <taxon>Microbacteriaceae</taxon>
        <taxon>Microbacterium</taxon>
    </lineage>
</organism>
<evidence type="ECO:0000256" key="3">
    <source>
        <dbReference type="ARBA" id="ARBA00022692"/>
    </source>
</evidence>
<dbReference type="CDD" id="cd03392">
    <property type="entry name" value="PAP2_like_2"/>
    <property type="match status" value="1"/>
</dbReference>
<dbReference type="EMBL" id="CP031423">
    <property type="protein sequence ID" value="AZS35746.1"/>
    <property type="molecule type" value="Genomic_DNA"/>
</dbReference>
<keyword evidence="4" id="KW-0378">Hydrolase</keyword>
<feature type="compositionally biased region" description="Basic and acidic residues" evidence="7">
    <location>
        <begin position="232"/>
        <end position="246"/>
    </location>
</feature>
<evidence type="ECO:0000256" key="7">
    <source>
        <dbReference type="SAM" id="MobiDB-lite"/>
    </source>
</evidence>
<reference evidence="10 11" key="1">
    <citation type="submission" date="2018-08" db="EMBL/GenBank/DDBJ databases">
        <title>Microbacterium lemovicicum sp. nov., a bacterium isolated from a natural uranium-rich soil.</title>
        <authorList>
            <person name="ORTET P."/>
        </authorList>
    </citation>
    <scope>NUCLEOTIDE SEQUENCE [LARGE SCALE GENOMIC DNA]</scope>
    <source>
        <strain evidence="10 11">Viu22</strain>
    </source>
</reference>
<keyword evidence="11" id="KW-1185">Reference proteome</keyword>
<dbReference type="Gene3D" id="1.20.144.10">
    <property type="entry name" value="Phosphatidic acid phosphatase type 2/haloperoxidase"/>
    <property type="match status" value="1"/>
</dbReference>
<feature type="region of interest" description="Disordered" evidence="7">
    <location>
        <begin position="222"/>
        <end position="246"/>
    </location>
</feature>
<evidence type="ECO:0000256" key="1">
    <source>
        <dbReference type="ARBA" id="ARBA00004651"/>
    </source>
</evidence>
<feature type="transmembrane region" description="Helical" evidence="8">
    <location>
        <begin position="161"/>
        <end position="180"/>
    </location>
</feature>
<feature type="transmembrane region" description="Helical" evidence="8">
    <location>
        <begin position="192"/>
        <end position="215"/>
    </location>
</feature>
<feature type="transmembrane region" description="Helical" evidence="8">
    <location>
        <begin position="7"/>
        <end position="29"/>
    </location>
</feature>
<dbReference type="SUPFAM" id="SSF48317">
    <property type="entry name" value="Acid phosphatase/Vanadium-dependent haloperoxidase"/>
    <property type="match status" value="1"/>
</dbReference>
<dbReference type="Pfam" id="PF01569">
    <property type="entry name" value="PAP2"/>
    <property type="match status" value="1"/>
</dbReference>
<dbReference type="PANTHER" id="PTHR14969">
    <property type="entry name" value="SPHINGOSINE-1-PHOSPHATE PHOSPHOHYDROLASE"/>
    <property type="match status" value="1"/>
</dbReference>
<dbReference type="InterPro" id="IPR036938">
    <property type="entry name" value="PAP2/HPO_sf"/>
</dbReference>
<proteinExistence type="predicted"/>
<evidence type="ECO:0000313" key="10">
    <source>
        <dbReference type="EMBL" id="AZS35746.1"/>
    </source>
</evidence>
<protein>
    <recommendedName>
        <fullName evidence="9">Phosphatidic acid phosphatase type 2/haloperoxidase domain-containing protein</fullName>
    </recommendedName>
</protein>
<dbReference type="GO" id="GO:0016787">
    <property type="term" value="F:hydrolase activity"/>
    <property type="evidence" value="ECO:0007669"/>
    <property type="project" value="UniProtKB-KW"/>
</dbReference>
<dbReference type="GO" id="GO:0005886">
    <property type="term" value="C:plasma membrane"/>
    <property type="evidence" value="ECO:0007669"/>
    <property type="project" value="UniProtKB-SubCell"/>
</dbReference>
<feature type="domain" description="Phosphatidic acid phosphatase type 2/haloperoxidase" evidence="9">
    <location>
        <begin position="90"/>
        <end position="203"/>
    </location>
</feature>
<feature type="transmembrane region" description="Helical" evidence="8">
    <location>
        <begin position="64"/>
        <end position="85"/>
    </location>
</feature>
<dbReference type="AlphaFoldDB" id="A0A3Q9IWA0"/>
<name>A0A3Q9IWA0_9MICO</name>
<dbReference type="InterPro" id="IPR000326">
    <property type="entry name" value="PAP2/HPO"/>
</dbReference>
<evidence type="ECO:0000256" key="4">
    <source>
        <dbReference type="ARBA" id="ARBA00022801"/>
    </source>
</evidence>